<proteinExistence type="predicted"/>
<sequence>MSSTKYIIIALLSPLLLWSCSKETVDPNFTGSIEGQVLHAKTGEPVINAEITTNPGTDVVLTDDSGQFSVADIPTGNYSIQVSKEGFVTKSVRISVNENRIASANVLLTEEDEEASSDNNISAEVTFFENFNYGPRDSIYVNVEYKFTNISASQRIGNYEVYFKIFTPGSAFYHEVPGDSLAVGEQSTGTFEKYIYQYEADSVQVSGVFAP</sequence>
<accession>A0ABT3PN20</accession>
<protein>
    <submittedName>
        <fullName evidence="1">Carboxypeptidase-like regulatory domain-containing protein</fullName>
    </submittedName>
</protein>
<name>A0ABT3PN20_9BACT</name>
<dbReference type="RefSeq" id="WP_265765932.1">
    <property type="nucleotide sequence ID" value="NZ_JAGGJA010000006.1"/>
</dbReference>
<reference evidence="1 2" key="1">
    <citation type="submission" date="2021-03" db="EMBL/GenBank/DDBJ databases">
        <title>Aliifodinibius sp. nov., a new bacterium isolated from saline soil.</title>
        <authorList>
            <person name="Galisteo C."/>
            <person name="De La Haba R."/>
            <person name="Sanchez-Porro C."/>
            <person name="Ventosa A."/>
        </authorList>
    </citation>
    <scope>NUCLEOTIDE SEQUENCE [LARGE SCALE GENOMIC DNA]</scope>
    <source>
        <strain evidence="1 2">1BSP15-2V2</strain>
    </source>
</reference>
<gene>
    <name evidence="1" type="ORF">J6I44_09920</name>
</gene>
<dbReference type="Pfam" id="PF13620">
    <property type="entry name" value="CarboxypepD_reg"/>
    <property type="match status" value="1"/>
</dbReference>
<dbReference type="SUPFAM" id="SSF49452">
    <property type="entry name" value="Starch-binding domain-like"/>
    <property type="match status" value="1"/>
</dbReference>
<comment type="caution">
    <text evidence="1">The sequence shown here is derived from an EMBL/GenBank/DDBJ whole genome shotgun (WGS) entry which is preliminary data.</text>
</comment>
<dbReference type="InterPro" id="IPR013784">
    <property type="entry name" value="Carb-bd-like_fold"/>
</dbReference>
<keyword evidence="2" id="KW-1185">Reference proteome</keyword>
<dbReference type="EMBL" id="JAGGJA010000006">
    <property type="protein sequence ID" value="MCW9707173.1"/>
    <property type="molecule type" value="Genomic_DNA"/>
</dbReference>
<dbReference type="Proteomes" id="UP001207918">
    <property type="component" value="Unassembled WGS sequence"/>
</dbReference>
<evidence type="ECO:0000313" key="2">
    <source>
        <dbReference type="Proteomes" id="UP001207918"/>
    </source>
</evidence>
<dbReference type="Gene3D" id="2.60.40.1120">
    <property type="entry name" value="Carboxypeptidase-like, regulatory domain"/>
    <property type="match status" value="1"/>
</dbReference>
<evidence type="ECO:0000313" key="1">
    <source>
        <dbReference type="EMBL" id="MCW9707173.1"/>
    </source>
</evidence>
<organism evidence="1 2">
    <name type="scientific">Fodinibius salsisoli</name>
    <dbReference type="NCBI Taxonomy" id="2820877"/>
    <lineage>
        <taxon>Bacteria</taxon>
        <taxon>Pseudomonadati</taxon>
        <taxon>Balneolota</taxon>
        <taxon>Balneolia</taxon>
        <taxon>Balneolales</taxon>
        <taxon>Balneolaceae</taxon>
        <taxon>Fodinibius</taxon>
    </lineage>
</organism>